<evidence type="ECO:0000313" key="2">
    <source>
        <dbReference type="EMBL" id="SVA74531.1"/>
    </source>
</evidence>
<feature type="compositionally biased region" description="Basic and acidic residues" evidence="1">
    <location>
        <begin position="53"/>
        <end position="63"/>
    </location>
</feature>
<name>A0A381YD75_9ZZZZ</name>
<gene>
    <name evidence="2" type="ORF">METZ01_LOCUS127385</name>
</gene>
<feature type="region of interest" description="Disordered" evidence="1">
    <location>
        <begin position="1"/>
        <end position="20"/>
    </location>
</feature>
<organism evidence="2">
    <name type="scientific">marine metagenome</name>
    <dbReference type="NCBI Taxonomy" id="408172"/>
    <lineage>
        <taxon>unclassified sequences</taxon>
        <taxon>metagenomes</taxon>
        <taxon>ecological metagenomes</taxon>
    </lineage>
</organism>
<accession>A0A381YD75</accession>
<evidence type="ECO:0000256" key="1">
    <source>
        <dbReference type="SAM" id="MobiDB-lite"/>
    </source>
</evidence>
<reference evidence="2" key="1">
    <citation type="submission" date="2018-05" db="EMBL/GenBank/DDBJ databases">
        <authorList>
            <person name="Lanie J.A."/>
            <person name="Ng W.-L."/>
            <person name="Kazmierczak K.M."/>
            <person name="Andrzejewski T.M."/>
            <person name="Davidsen T.M."/>
            <person name="Wayne K.J."/>
            <person name="Tettelin H."/>
            <person name="Glass J.I."/>
            <person name="Rusch D."/>
            <person name="Podicherti R."/>
            <person name="Tsui H.-C.T."/>
            <person name="Winkler M.E."/>
        </authorList>
    </citation>
    <scope>NUCLEOTIDE SEQUENCE</scope>
</reference>
<dbReference type="EMBL" id="UINC01017864">
    <property type="protein sequence ID" value="SVA74531.1"/>
    <property type="molecule type" value="Genomic_DNA"/>
</dbReference>
<dbReference type="AlphaFoldDB" id="A0A381YD75"/>
<proteinExistence type="predicted"/>
<protein>
    <submittedName>
        <fullName evidence="2">Uncharacterized protein</fullName>
    </submittedName>
</protein>
<feature type="region of interest" description="Disordered" evidence="1">
    <location>
        <begin position="36"/>
        <end position="63"/>
    </location>
</feature>
<sequence>MSDDGMHRNAGGRHRRPLAQPVICGLKGLRARAKLSDAAGYTASEVPRGSRGVTRDTDRERLL</sequence>